<name>A0A0C3B4Q4_SERVB</name>
<evidence type="ECO:0000259" key="3">
    <source>
        <dbReference type="Pfam" id="PF20151"/>
    </source>
</evidence>
<protein>
    <recommendedName>
        <fullName evidence="3">DUF6533 domain-containing protein</fullName>
    </recommendedName>
</protein>
<dbReference type="Proteomes" id="UP000054097">
    <property type="component" value="Unassembled WGS sequence"/>
</dbReference>
<proteinExistence type="predicted"/>
<keyword evidence="2" id="KW-0472">Membrane</keyword>
<dbReference type="OrthoDB" id="3242376at2759"/>
<accession>A0A0C3B4Q4</accession>
<feature type="transmembrane region" description="Helical" evidence="2">
    <location>
        <begin position="121"/>
        <end position="148"/>
    </location>
</feature>
<reference evidence="4 5" key="1">
    <citation type="submission" date="2014-04" db="EMBL/GenBank/DDBJ databases">
        <authorList>
            <consortium name="DOE Joint Genome Institute"/>
            <person name="Kuo A."/>
            <person name="Zuccaro A."/>
            <person name="Kohler A."/>
            <person name="Nagy L.G."/>
            <person name="Floudas D."/>
            <person name="Copeland A."/>
            <person name="Barry K.W."/>
            <person name="Cichocki N."/>
            <person name="Veneault-Fourrey C."/>
            <person name="LaButti K."/>
            <person name="Lindquist E.A."/>
            <person name="Lipzen A."/>
            <person name="Lundell T."/>
            <person name="Morin E."/>
            <person name="Murat C."/>
            <person name="Sun H."/>
            <person name="Tunlid A."/>
            <person name="Henrissat B."/>
            <person name="Grigoriev I.V."/>
            <person name="Hibbett D.S."/>
            <person name="Martin F."/>
            <person name="Nordberg H.P."/>
            <person name="Cantor M.N."/>
            <person name="Hua S.X."/>
        </authorList>
    </citation>
    <scope>NUCLEOTIDE SEQUENCE [LARGE SCALE GENOMIC DNA]</scope>
    <source>
        <strain evidence="4 5">MAFF 305830</strain>
    </source>
</reference>
<keyword evidence="5" id="KW-1185">Reference proteome</keyword>
<dbReference type="EMBL" id="KN824301">
    <property type="protein sequence ID" value="KIM27154.1"/>
    <property type="molecule type" value="Genomic_DNA"/>
</dbReference>
<feature type="transmembrane region" description="Helical" evidence="2">
    <location>
        <begin position="58"/>
        <end position="78"/>
    </location>
</feature>
<feature type="domain" description="DUF6533" evidence="3">
    <location>
        <begin position="22"/>
        <end position="67"/>
    </location>
</feature>
<evidence type="ECO:0000313" key="4">
    <source>
        <dbReference type="EMBL" id="KIM27154.1"/>
    </source>
</evidence>
<evidence type="ECO:0000256" key="2">
    <source>
        <dbReference type="SAM" id="Phobius"/>
    </source>
</evidence>
<keyword evidence="2" id="KW-0812">Transmembrane</keyword>
<gene>
    <name evidence="4" type="ORF">M408DRAFT_174065</name>
</gene>
<reference evidence="5" key="2">
    <citation type="submission" date="2015-01" db="EMBL/GenBank/DDBJ databases">
        <title>Evolutionary Origins and Diversification of the Mycorrhizal Mutualists.</title>
        <authorList>
            <consortium name="DOE Joint Genome Institute"/>
            <consortium name="Mycorrhizal Genomics Consortium"/>
            <person name="Kohler A."/>
            <person name="Kuo A."/>
            <person name="Nagy L.G."/>
            <person name="Floudas D."/>
            <person name="Copeland A."/>
            <person name="Barry K.W."/>
            <person name="Cichocki N."/>
            <person name="Veneault-Fourrey C."/>
            <person name="LaButti K."/>
            <person name="Lindquist E.A."/>
            <person name="Lipzen A."/>
            <person name="Lundell T."/>
            <person name="Morin E."/>
            <person name="Murat C."/>
            <person name="Riley R."/>
            <person name="Ohm R."/>
            <person name="Sun H."/>
            <person name="Tunlid A."/>
            <person name="Henrissat B."/>
            <person name="Grigoriev I.V."/>
            <person name="Hibbett D.S."/>
            <person name="Martin F."/>
        </authorList>
    </citation>
    <scope>NUCLEOTIDE SEQUENCE [LARGE SCALE GENOMIC DNA]</scope>
    <source>
        <strain evidence="5">MAFF 305830</strain>
    </source>
</reference>
<dbReference type="Pfam" id="PF20151">
    <property type="entry name" value="DUF6533"/>
    <property type="match status" value="1"/>
</dbReference>
<sequence>MSVAAPNADIPAFKTQVDSKLFSIAICAWVFYEIAITTGDSINLFWMQKRWTASKCFFFLNRIAVMLIVVTITCLKFVTYSSNYGCLVATWAEFVCSICIVCTVAFTLANRVYALWKGNYIVLAIFFLIMSANILNYLFIYGTALYRGSPVISKPPFTGCAVILNSSLLWISFANTLTFEAVSISLVVYKAWPMARQRDVETPIFSLLLEDGVGYFLAFTASKLFTVGAVYAPTPISPVVLSSYPSFSVAALAINRLFIRLQRATVMRSMTTQFTGASFSIAKYDSSYYTRGSRFPRKNTTVGGTDSSQTRRDHQDDLLSRRSVELYTAEDLHMATTRRDSTQHATPVF</sequence>
<evidence type="ECO:0000313" key="5">
    <source>
        <dbReference type="Proteomes" id="UP000054097"/>
    </source>
</evidence>
<feature type="transmembrane region" description="Helical" evidence="2">
    <location>
        <begin position="168"/>
        <end position="192"/>
    </location>
</feature>
<feature type="region of interest" description="Disordered" evidence="1">
    <location>
        <begin position="296"/>
        <end position="316"/>
    </location>
</feature>
<feature type="transmembrane region" description="Helical" evidence="2">
    <location>
        <begin position="90"/>
        <end position="109"/>
    </location>
</feature>
<organism evidence="4 5">
    <name type="scientific">Serendipita vermifera MAFF 305830</name>
    <dbReference type="NCBI Taxonomy" id="933852"/>
    <lineage>
        <taxon>Eukaryota</taxon>
        <taxon>Fungi</taxon>
        <taxon>Dikarya</taxon>
        <taxon>Basidiomycota</taxon>
        <taxon>Agaricomycotina</taxon>
        <taxon>Agaricomycetes</taxon>
        <taxon>Sebacinales</taxon>
        <taxon>Serendipitaceae</taxon>
        <taxon>Serendipita</taxon>
    </lineage>
</organism>
<feature type="transmembrane region" description="Helical" evidence="2">
    <location>
        <begin position="21"/>
        <end position="46"/>
    </location>
</feature>
<dbReference type="HOGENOM" id="CLU_752635_0_0_1"/>
<dbReference type="AlphaFoldDB" id="A0A0C3B4Q4"/>
<evidence type="ECO:0000256" key="1">
    <source>
        <dbReference type="SAM" id="MobiDB-lite"/>
    </source>
</evidence>
<keyword evidence="2" id="KW-1133">Transmembrane helix</keyword>
<dbReference type="InterPro" id="IPR045340">
    <property type="entry name" value="DUF6533"/>
</dbReference>
<feature type="transmembrane region" description="Helical" evidence="2">
    <location>
        <begin position="239"/>
        <end position="259"/>
    </location>
</feature>
<feature type="compositionally biased region" description="Polar residues" evidence="1">
    <location>
        <begin position="298"/>
        <end position="308"/>
    </location>
</feature>